<evidence type="ECO:0000256" key="1">
    <source>
        <dbReference type="SAM" id="MobiDB-lite"/>
    </source>
</evidence>
<dbReference type="EMBL" id="FOAZ01000020">
    <property type="protein sequence ID" value="SEM20259.1"/>
    <property type="molecule type" value="Genomic_DNA"/>
</dbReference>
<dbReference type="STRING" id="235985.SAMN05414137_120129"/>
<evidence type="ECO:0000313" key="2">
    <source>
        <dbReference type="EMBL" id="SEM20259.1"/>
    </source>
</evidence>
<keyword evidence="3" id="KW-1185">Reference proteome</keyword>
<reference evidence="3" key="1">
    <citation type="submission" date="2016-10" db="EMBL/GenBank/DDBJ databases">
        <authorList>
            <person name="Varghese N."/>
        </authorList>
    </citation>
    <scope>NUCLEOTIDE SEQUENCE [LARGE SCALE GENOMIC DNA]</scope>
    <source>
        <strain evidence="3">DSM 45096 / BCRC 16803 / CGMCC 4.1857 / CIP 109030 / JCM 12277 / KCTC 19219 / NBRC 100920 / 33214</strain>
    </source>
</reference>
<accession>A0A1H7WGR6</accession>
<protein>
    <submittedName>
        <fullName evidence="2">DNA polymerase-4</fullName>
    </submittedName>
</protein>
<proteinExistence type="predicted"/>
<organism evidence="2 3">
    <name type="scientific">Streptacidiphilus jiangxiensis</name>
    <dbReference type="NCBI Taxonomy" id="235985"/>
    <lineage>
        <taxon>Bacteria</taxon>
        <taxon>Bacillati</taxon>
        <taxon>Actinomycetota</taxon>
        <taxon>Actinomycetes</taxon>
        <taxon>Kitasatosporales</taxon>
        <taxon>Streptomycetaceae</taxon>
        <taxon>Streptacidiphilus</taxon>
    </lineage>
</organism>
<gene>
    <name evidence="2" type="ORF">SAMN05414137_120129</name>
</gene>
<sequence>MVTDGCRPVPEAPRTTTVRTRKLAEATAHTTTLVGAAYRLYTTLGLQRARVRVFTLKADGIRPAEHVTQQLTFDPATSASA</sequence>
<feature type="region of interest" description="Disordered" evidence="1">
    <location>
        <begin position="1"/>
        <end position="21"/>
    </location>
</feature>
<evidence type="ECO:0000313" key="3">
    <source>
        <dbReference type="Proteomes" id="UP000183015"/>
    </source>
</evidence>
<dbReference type="GO" id="GO:0003684">
    <property type="term" value="F:damaged DNA binding"/>
    <property type="evidence" value="ECO:0007669"/>
    <property type="project" value="InterPro"/>
</dbReference>
<dbReference type="AlphaFoldDB" id="A0A1H7WGR6"/>
<name>A0A1H7WGR6_STRJI</name>
<dbReference type="GO" id="GO:0006281">
    <property type="term" value="P:DNA repair"/>
    <property type="evidence" value="ECO:0007669"/>
    <property type="project" value="InterPro"/>
</dbReference>
<dbReference type="eggNOG" id="COG0389">
    <property type="taxonomic scope" value="Bacteria"/>
</dbReference>
<dbReference type="Proteomes" id="UP000183015">
    <property type="component" value="Unassembled WGS sequence"/>
</dbReference>